<proteinExistence type="predicted"/>
<comment type="caution">
    <text evidence="1">The sequence shown here is derived from an EMBL/GenBank/DDBJ whole genome shotgun (WGS) entry which is preliminary data.</text>
</comment>
<reference evidence="1 2" key="1">
    <citation type="submission" date="2024-01" db="EMBL/GenBank/DDBJ databases">
        <title>The genome of the rayed Mediterranean limpet Patella caerulea (Linnaeus, 1758).</title>
        <authorList>
            <person name="Anh-Thu Weber A."/>
            <person name="Halstead-Nussloch G."/>
        </authorList>
    </citation>
    <scope>NUCLEOTIDE SEQUENCE [LARGE SCALE GENOMIC DNA]</scope>
    <source>
        <strain evidence="1">AATW-2023a</strain>
        <tissue evidence="1">Whole specimen</tissue>
    </source>
</reference>
<keyword evidence="2" id="KW-1185">Reference proteome</keyword>
<dbReference type="PANTHER" id="PTHR46481">
    <property type="entry name" value="ZINC FINGER BED DOMAIN-CONTAINING PROTEIN 4"/>
    <property type="match status" value="1"/>
</dbReference>
<dbReference type="AlphaFoldDB" id="A0AAN8JDP4"/>
<dbReference type="Proteomes" id="UP001347796">
    <property type="component" value="Unassembled WGS sequence"/>
</dbReference>
<gene>
    <name evidence="1" type="ORF">SNE40_013543</name>
</gene>
<dbReference type="InterPro" id="IPR012337">
    <property type="entry name" value="RNaseH-like_sf"/>
</dbReference>
<accession>A0AAN8JDP4</accession>
<protein>
    <submittedName>
        <fullName evidence="1">Uncharacterized protein</fullName>
    </submittedName>
</protein>
<dbReference type="PANTHER" id="PTHR46481:SF9">
    <property type="entry name" value="ZINC FINGER BED DOMAIN-CONTAINING PROTEIN 1-LIKE"/>
    <property type="match status" value="1"/>
</dbReference>
<evidence type="ECO:0000313" key="1">
    <source>
        <dbReference type="EMBL" id="KAK6175000.1"/>
    </source>
</evidence>
<dbReference type="SUPFAM" id="SSF53098">
    <property type="entry name" value="Ribonuclease H-like"/>
    <property type="match status" value="1"/>
</dbReference>
<dbReference type="EMBL" id="JAZGQO010000010">
    <property type="protein sequence ID" value="KAK6175000.1"/>
    <property type="molecule type" value="Genomic_DNA"/>
</dbReference>
<name>A0AAN8JDP4_PATCE</name>
<sequence length="128" mass="14875">MWSSRNMEPYFGFTLHFIDGNWRLKSRHLETLYFPSDHTAENLVLGLREIITVWDFRETDMVCLTTNNGANTTQAASLHNYLRLQCFGHRLNLAINNALKDQRIDKAVASFKKVVSACSYSWKKNVNF</sequence>
<evidence type="ECO:0000313" key="2">
    <source>
        <dbReference type="Proteomes" id="UP001347796"/>
    </source>
</evidence>
<dbReference type="InterPro" id="IPR052035">
    <property type="entry name" value="ZnF_BED_domain_contain"/>
</dbReference>
<organism evidence="1 2">
    <name type="scientific">Patella caerulea</name>
    <name type="common">Rayed Mediterranean limpet</name>
    <dbReference type="NCBI Taxonomy" id="87958"/>
    <lineage>
        <taxon>Eukaryota</taxon>
        <taxon>Metazoa</taxon>
        <taxon>Spiralia</taxon>
        <taxon>Lophotrochozoa</taxon>
        <taxon>Mollusca</taxon>
        <taxon>Gastropoda</taxon>
        <taxon>Patellogastropoda</taxon>
        <taxon>Patelloidea</taxon>
        <taxon>Patellidae</taxon>
        <taxon>Patella</taxon>
    </lineage>
</organism>